<dbReference type="OrthoDB" id="2040879at2"/>
<dbReference type="RefSeq" id="WP_035342434.1">
    <property type="nucleotide sequence ID" value="NZ_BAUU01000009.1"/>
</dbReference>
<dbReference type="InterPro" id="IPR024787">
    <property type="entry name" value="EcsC"/>
</dbReference>
<gene>
    <name evidence="1" type="ORF">JCM9152_1491</name>
</gene>
<dbReference type="STRING" id="1236971.JCM9152_1491"/>
<organism evidence="1 2">
    <name type="scientific">Halalkalibacter hemicellulosilyticusJCM 9152</name>
    <dbReference type="NCBI Taxonomy" id="1236971"/>
    <lineage>
        <taxon>Bacteria</taxon>
        <taxon>Bacillati</taxon>
        <taxon>Bacillota</taxon>
        <taxon>Bacilli</taxon>
        <taxon>Bacillales</taxon>
        <taxon>Bacillaceae</taxon>
        <taxon>Halalkalibacter</taxon>
    </lineage>
</organism>
<dbReference type="PANTHER" id="PTHR41260">
    <property type="entry name" value="PROTEIN ECSC"/>
    <property type="match status" value="1"/>
</dbReference>
<dbReference type="PANTHER" id="PTHR41260:SF1">
    <property type="entry name" value="PROTEIN ECSC"/>
    <property type="match status" value="1"/>
</dbReference>
<protein>
    <submittedName>
        <fullName evidence="1">Protein ecsC</fullName>
    </submittedName>
</protein>
<evidence type="ECO:0000313" key="1">
    <source>
        <dbReference type="EMBL" id="GAE30095.1"/>
    </source>
</evidence>
<evidence type="ECO:0000313" key="2">
    <source>
        <dbReference type="Proteomes" id="UP000018895"/>
    </source>
</evidence>
<dbReference type="Pfam" id="PF12787">
    <property type="entry name" value="EcsC"/>
    <property type="match status" value="1"/>
</dbReference>
<dbReference type="Proteomes" id="UP000018895">
    <property type="component" value="Unassembled WGS sequence"/>
</dbReference>
<keyword evidence="2" id="KW-1185">Reference proteome</keyword>
<dbReference type="AlphaFoldDB" id="W4QDG9"/>
<reference evidence="1" key="1">
    <citation type="journal article" date="2014" name="Genome Announc.">
        <title>Draft Genome Sequences of Three Alkaliphilic Bacillus Strains, Bacillus wakoensis JCM 9140T, Bacillus akibai JCM 9157T, and Bacillus hemicellulosilyticus JCM 9152T.</title>
        <authorList>
            <person name="Yuki M."/>
            <person name="Oshima K."/>
            <person name="Suda W."/>
            <person name="Oshida Y."/>
            <person name="Kitamura K."/>
            <person name="Iida T."/>
            <person name="Hattori M."/>
            <person name="Ohkuma M."/>
        </authorList>
    </citation>
    <scope>NUCLEOTIDE SEQUENCE [LARGE SCALE GENOMIC DNA]</scope>
    <source>
        <strain evidence="1">JCM 9152</strain>
    </source>
</reference>
<comment type="caution">
    <text evidence="1">The sequence shown here is derived from an EMBL/GenBank/DDBJ whole genome shotgun (WGS) entry which is preliminary data.</text>
</comment>
<dbReference type="EMBL" id="BAUU01000009">
    <property type="protein sequence ID" value="GAE30095.1"/>
    <property type="molecule type" value="Genomic_DNA"/>
</dbReference>
<sequence>MEHHWDELEQWERRYFEREQSDLGILYNQWQEKWLKSLNQKRKRQVLSLLDNCLVHLQAGLLHSRSFEETKKRVYTHARIFHPSISSAEALRQLSIEQANYLADQLMAKQRLLSVGQGGVTGLGGLFFLAADLPALMAIQLRSLQQLAFVYGYDCHHPMEQMVMLKLYHLATLPKKYQKSEWDKLLEESLAHQQAIFYEGDDSIIQEEWLQRFTPQLAKSFLITILRRKTVQFVPLFGVVVGAGMNYALTKQVIEVGQHFYLKRRLLDLASDRIT</sequence>
<name>W4QDG9_9BACI</name>
<proteinExistence type="predicted"/>
<accession>W4QDG9</accession>